<proteinExistence type="predicted"/>
<gene>
    <name evidence="1" type="ORF">SVUK_LOCUS12164</name>
</gene>
<name>A0A3P7J2J1_STRVU</name>
<organism evidence="1 2">
    <name type="scientific">Strongylus vulgaris</name>
    <name type="common">Blood worm</name>
    <dbReference type="NCBI Taxonomy" id="40348"/>
    <lineage>
        <taxon>Eukaryota</taxon>
        <taxon>Metazoa</taxon>
        <taxon>Ecdysozoa</taxon>
        <taxon>Nematoda</taxon>
        <taxon>Chromadorea</taxon>
        <taxon>Rhabditida</taxon>
        <taxon>Rhabditina</taxon>
        <taxon>Rhabditomorpha</taxon>
        <taxon>Strongyloidea</taxon>
        <taxon>Strongylidae</taxon>
        <taxon>Strongylus</taxon>
    </lineage>
</organism>
<accession>A0A3P7J2J1</accession>
<evidence type="ECO:0000313" key="2">
    <source>
        <dbReference type="Proteomes" id="UP000270094"/>
    </source>
</evidence>
<dbReference type="EMBL" id="UYYB01098571">
    <property type="protein sequence ID" value="VDM77166.1"/>
    <property type="molecule type" value="Genomic_DNA"/>
</dbReference>
<keyword evidence="2" id="KW-1185">Reference proteome</keyword>
<dbReference type="OrthoDB" id="983542at2759"/>
<dbReference type="Proteomes" id="UP000270094">
    <property type="component" value="Unassembled WGS sequence"/>
</dbReference>
<protein>
    <submittedName>
        <fullName evidence="1">Uncharacterized protein</fullName>
    </submittedName>
</protein>
<sequence>MSSAMKFCYYTKNPVRKTLSSSMSISDNHLEEFKRRFRRSGSLGIPFVMEEDIRELFSKKSEEMIIEDEDGQPILTVIVKCPRAADGVSQMISKLPVTS</sequence>
<reference evidence="1 2" key="1">
    <citation type="submission" date="2018-11" db="EMBL/GenBank/DDBJ databases">
        <authorList>
            <consortium name="Pathogen Informatics"/>
        </authorList>
    </citation>
    <scope>NUCLEOTIDE SEQUENCE [LARGE SCALE GENOMIC DNA]</scope>
</reference>
<evidence type="ECO:0000313" key="1">
    <source>
        <dbReference type="EMBL" id="VDM77166.1"/>
    </source>
</evidence>
<dbReference type="AlphaFoldDB" id="A0A3P7J2J1"/>